<evidence type="ECO:0000313" key="2">
    <source>
        <dbReference type="Proteomes" id="UP001060085"/>
    </source>
</evidence>
<protein>
    <submittedName>
        <fullName evidence="1">Uncharacterized protein</fullName>
    </submittedName>
</protein>
<proteinExistence type="predicted"/>
<organism evidence="1 2">
    <name type="scientific">Catharanthus roseus</name>
    <name type="common">Madagascar periwinkle</name>
    <name type="synonym">Vinca rosea</name>
    <dbReference type="NCBI Taxonomy" id="4058"/>
    <lineage>
        <taxon>Eukaryota</taxon>
        <taxon>Viridiplantae</taxon>
        <taxon>Streptophyta</taxon>
        <taxon>Embryophyta</taxon>
        <taxon>Tracheophyta</taxon>
        <taxon>Spermatophyta</taxon>
        <taxon>Magnoliopsida</taxon>
        <taxon>eudicotyledons</taxon>
        <taxon>Gunneridae</taxon>
        <taxon>Pentapetalae</taxon>
        <taxon>asterids</taxon>
        <taxon>lamiids</taxon>
        <taxon>Gentianales</taxon>
        <taxon>Apocynaceae</taxon>
        <taxon>Rauvolfioideae</taxon>
        <taxon>Vinceae</taxon>
        <taxon>Catharanthinae</taxon>
        <taxon>Catharanthus</taxon>
    </lineage>
</organism>
<dbReference type="Proteomes" id="UP001060085">
    <property type="component" value="Linkage Group LG03"/>
</dbReference>
<name>A0ACC0BJC7_CATRO</name>
<reference evidence="2" key="1">
    <citation type="journal article" date="2023" name="Nat. Plants">
        <title>Single-cell RNA sequencing provides a high-resolution roadmap for understanding the multicellular compartmentation of specialized metabolism.</title>
        <authorList>
            <person name="Sun S."/>
            <person name="Shen X."/>
            <person name="Li Y."/>
            <person name="Li Y."/>
            <person name="Wang S."/>
            <person name="Li R."/>
            <person name="Zhang H."/>
            <person name="Shen G."/>
            <person name="Guo B."/>
            <person name="Wei J."/>
            <person name="Xu J."/>
            <person name="St-Pierre B."/>
            <person name="Chen S."/>
            <person name="Sun C."/>
        </authorList>
    </citation>
    <scope>NUCLEOTIDE SEQUENCE [LARGE SCALE GENOMIC DNA]</scope>
</reference>
<sequence length="200" mass="22908">MLKLIDKPSMAEKRITQESLEQYNMMDLLLGMGCRELALFAEQYNKNLFKEFYANLSEEFNYCSWCGASFSTPSIQGHTPCKFTMERLSEKKQCSTKFPLPSPPHPSAESSRLTTSLDLLNEQLSSIVAFVLQMHYRFATALCIGIVLGNSVNPEESVITSCDMDIRLRKFESIRKGQNPKKNRSCRESKLEVLFWKLNP</sequence>
<keyword evidence="2" id="KW-1185">Reference proteome</keyword>
<gene>
    <name evidence="1" type="ORF">M9H77_13087</name>
</gene>
<accession>A0ACC0BJC7</accession>
<comment type="caution">
    <text evidence="1">The sequence shown here is derived from an EMBL/GenBank/DDBJ whole genome shotgun (WGS) entry which is preliminary data.</text>
</comment>
<dbReference type="EMBL" id="CM044703">
    <property type="protein sequence ID" value="KAI5672723.1"/>
    <property type="molecule type" value="Genomic_DNA"/>
</dbReference>
<evidence type="ECO:0000313" key="1">
    <source>
        <dbReference type="EMBL" id="KAI5672723.1"/>
    </source>
</evidence>